<dbReference type="Proteomes" id="UP000499080">
    <property type="component" value="Unassembled WGS sequence"/>
</dbReference>
<protein>
    <submittedName>
        <fullName evidence="2">Uncharacterized protein</fullName>
    </submittedName>
</protein>
<proteinExistence type="predicted"/>
<name>A0A4Y2V739_ARAVE</name>
<dbReference type="OrthoDB" id="6471108at2759"/>
<organism evidence="2 3">
    <name type="scientific">Araneus ventricosus</name>
    <name type="common">Orbweaver spider</name>
    <name type="synonym">Epeira ventricosa</name>
    <dbReference type="NCBI Taxonomy" id="182803"/>
    <lineage>
        <taxon>Eukaryota</taxon>
        <taxon>Metazoa</taxon>
        <taxon>Ecdysozoa</taxon>
        <taxon>Arthropoda</taxon>
        <taxon>Chelicerata</taxon>
        <taxon>Arachnida</taxon>
        <taxon>Araneae</taxon>
        <taxon>Araneomorphae</taxon>
        <taxon>Entelegynae</taxon>
        <taxon>Araneoidea</taxon>
        <taxon>Araneidae</taxon>
        <taxon>Araneus</taxon>
    </lineage>
</organism>
<feature type="region of interest" description="Disordered" evidence="1">
    <location>
        <begin position="1"/>
        <end position="43"/>
    </location>
</feature>
<gene>
    <name evidence="2" type="ORF">AVEN_224998_1</name>
</gene>
<accession>A0A4Y2V739</accession>
<evidence type="ECO:0000313" key="3">
    <source>
        <dbReference type="Proteomes" id="UP000499080"/>
    </source>
</evidence>
<sequence length="103" mass="11314">VGGHHWCNVGEPHHAGTTLRGTTTEGHVLSGKRSSYKRRVKRPLQSEAPYAKCMSASSTFEYSSYCLGNVPRTSAEWRARCSPHPHTRGECPPVQSLNTHPSA</sequence>
<dbReference type="AlphaFoldDB" id="A0A4Y2V739"/>
<evidence type="ECO:0000256" key="1">
    <source>
        <dbReference type="SAM" id="MobiDB-lite"/>
    </source>
</evidence>
<keyword evidence="3" id="KW-1185">Reference proteome</keyword>
<feature type="non-terminal residue" evidence="2">
    <location>
        <position position="1"/>
    </location>
</feature>
<comment type="caution">
    <text evidence="2">The sequence shown here is derived from an EMBL/GenBank/DDBJ whole genome shotgun (WGS) entry which is preliminary data.</text>
</comment>
<evidence type="ECO:0000313" key="2">
    <source>
        <dbReference type="EMBL" id="GBO20352.1"/>
    </source>
</evidence>
<feature type="region of interest" description="Disordered" evidence="1">
    <location>
        <begin position="80"/>
        <end position="103"/>
    </location>
</feature>
<reference evidence="2 3" key="1">
    <citation type="journal article" date="2019" name="Sci. Rep.">
        <title>Orb-weaving spider Araneus ventricosus genome elucidates the spidroin gene catalogue.</title>
        <authorList>
            <person name="Kono N."/>
            <person name="Nakamura H."/>
            <person name="Ohtoshi R."/>
            <person name="Moran D.A.P."/>
            <person name="Shinohara A."/>
            <person name="Yoshida Y."/>
            <person name="Fujiwara M."/>
            <person name="Mori M."/>
            <person name="Tomita M."/>
            <person name="Arakawa K."/>
        </authorList>
    </citation>
    <scope>NUCLEOTIDE SEQUENCE [LARGE SCALE GENOMIC DNA]</scope>
</reference>
<dbReference type="EMBL" id="BGPR01043715">
    <property type="protein sequence ID" value="GBO20352.1"/>
    <property type="molecule type" value="Genomic_DNA"/>
</dbReference>